<accession>A0A7W7VFB0</accession>
<dbReference type="EMBL" id="JACHJQ010000004">
    <property type="protein sequence ID" value="MBB4908116.1"/>
    <property type="molecule type" value="Genomic_DNA"/>
</dbReference>
<comment type="caution">
    <text evidence="2">The sequence shown here is derived from an EMBL/GenBank/DDBJ whole genome shotgun (WGS) entry which is preliminary data.</text>
</comment>
<dbReference type="Proteomes" id="UP000520767">
    <property type="component" value="Unassembled WGS sequence"/>
</dbReference>
<proteinExistence type="predicted"/>
<reference evidence="2 3" key="1">
    <citation type="submission" date="2020-08" db="EMBL/GenBank/DDBJ databases">
        <title>Genomic Encyclopedia of Type Strains, Phase III (KMG-III): the genomes of soil and plant-associated and newly described type strains.</title>
        <authorList>
            <person name="Whitman W."/>
        </authorList>
    </citation>
    <scope>NUCLEOTIDE SEQUENCE [LARGE SCALE GENOMIC DNA]</scope>
    <source>
        <strain evidence="2 3">CECT 8960</strain>
    </source>
</reference>
<protein>
    <submittedName>
        <fullName evidence="2">Uncharacterized protein</fullName>
    </submittedName>
</protein>
<keyword evidence="1" id="KW-1133">Transmembrane helix</keyword>
<gene>
    <name evidence="2" type="ORF">FHR82_004358</name>
</gene>
<feature type="transmembrane region" description="Helical" evidence="1">
    <location>
        <begin position="7"/>
        <end position="25"/>
    </location>
</feature>
<keyword evidence="1" id="KW-0472">Membrane</keyword>
<dbReference type="AlphaFoldDB" id="A0A7W7VFB0"/>
<evidence type="ECO:0000313" key="3">
    <source>
        <dbReference type="Proteomes" id="UP000520767"/>
    </source>
</evidence>
<sequence>MPRKIGLTLAGVVLGVLLAVGWWWLDDARVLVRLELYQAPSGQEYEGERGHKVVLARIDNHLGGVQGYEVWLGDGVDSDTPYGHVVDIPSGWVTEGLRVEWRADGVALVFTDGGEIFVPAEHFTGGR</sequence>
<dbReference type="RefSeq" id="WP_184812223.1">
    <property type="nucleotide sequence ID" value="NZ_JACHJQ010000004.1"/>
</dbReference>
<evidence type="ECO:0000313" key="2">
    <source>
        <dbReference type="EMBL" id="MBB4908116.1"/>
    </source>
</evidence>
<organism evidence="2 3">
    <name type="scientific">Actinophytocola algeriensis</name>
    <dbReference type="NCBI Taxonomy" id="1768010"/>
    <lineage>
        <taxon>Bacteria</taxon>
        <taxon>Bacillati</taxon>
        <taxon>Actinomycetota</taxon>
        <taxon>Actinomycetes</taxon>
        <taxon>Pseudonocardiales</taxon>
        <taxon>Pseudonocardiaceae</taxon>
    </lineage>
</organism>
<keyword evidence="3" id="KW-1185">Reference proteome</keyword>
<keyword evidence="1" id="KW-0812">Transmembrane</keyword>
<evidence type="ECO:0000256" key="1">
    <source>
        <dbReference type="SAM" id="Phobius"/>
    </source>
</evidence>
<name>A0A7W7VFB0_9PSEU</name>